<feature type="compositionally biased region" description="Acidic residues" evidence="2">
    <location>
        <begin position="762"/>
        <end position="775"/>
    </location>
</feature>
<dbReference type="GO" id="GO:0032039">
    <property type="term" value="C:integrator complex"/>
    <property type="evidence" value="ECO:0007669"/>
    <property type="project" value="InterPro"/>
</dbReference>
<organism evidence="5 6">
    <name type="scientific">Toxocara canis</name>
    <name type="common">Canine roundworm</name>
    <dbReference type="NCBI Taxonomy" id="6265"/>
    <lineage>
        <taxon>Eukaryota</taxon>
        <taxon>Metazoa</taxon>
        <taxon>Ecdysozoa</taxon>
        <taxon>Nematoda</taxon>
        <taxon>Chromadorea</taxon>
        <taxon>Rhabditida</taxon>
        <taxon>Spirurina</taxon>
        <taxon>Ascaridomorpha</taxon>
        <taxon>Ascaridoidea</taxon>
        <taxon>Toxocaridae</taxon>
        <taxon>Toxocara</taxon>
    </lineage>
</organism>
<sequence>MDSDMQKSCEALGIVDKGLRAESLEEKMELLVNLKSLMRETPIPYFINATVLRLLEAFRHNDNALRNFIVQILGECSAELGVVYSKAEITRRLMRISYSNDSLTRAFNLRLLATLSTVISENKRVHHLIMKSVDCEHKDERAAAIVAMNAFATASKRFSEMALRKMQQVVKSSKCSLRLKVYVVRVIAHVHGDDETIVNAVDVGEKILFETPNKYIACAVIASLTQIVRTRHIAMPRLMNVLLRFQSDSSDGRSLLRIILQSVKALAPAADLLSGSTVQDICELSELTENREERLLWLGAIRCLVVQKVRSVNTHINEYMMQRSSLLFDKDGQVRLMAVQVFVCLYSFMPSLGVASLLQTTFLEHMGSTSSDDSEKFYRLLTAFVRMKACPSEVVYSLVDASFDSPLPDGCVPQLLQFLIASAETHSELCPRLFKWALQKFEQGDYSNVTLFARLIYAPGVDLNELPPNHWNAWGTDAWTSYLVARTAMRNGHLKSVALPILEMIEHKARHSHRVAACAENRLWLSSLKSICMATVEEFKLSELERAISNYDQAICTLEMLSAKKWWRNCFWFAERYVDCLRSSLTALRRLIVTRNFTLLPLIVVGPPSQQWKVCATSMMECYEKWHTLLRQSYDADSDTIVSLDLKCFECSLMCAALMWLVEEDSQLYFDSCSESLSSLCTSATNVYLRELAEWGKAQLDVLKLANVPLEKRLSYQYISHLMNIFGRFCCGPVFLPRFFFEQLKRTELKLSVSPQASEDAQSSEEPEAQEESEVHDEFNTAEQSDLNDESSCLKVTRGSEVPFVVEATMTSTSSCSIRTFIVNITVTCKEGSRVIRSWSEAVTSEEENCFKAPIPYLPQEDCTVKFTVEFVDESRRHWTSHSQAEVKIVLKEDDYEERRRPETNSAR</sequence>
<evidence type="ECO:0000259" key="3">
    <source>
        <dbReference type="Pfam" id="PF24436"/>
    </source>
</evidence>
<dbReference type="GO" id="GO:0034472">
    <property type="term" value="P:snRNA 3'-end processing"/>
    <property type="evidence" value="ECO:0007669"/>
    <property type="project" value="TreeGrafter"/>
</dbReference>
<comment type="similarity">
    <text evidence="1">Belongs to the Integrator subunit 7 family.</text>
</comment>
<evidence type="ECO:0000256" key="1">
    <source>
        <dbReference type="ARBA" id="ARBA00008565"/>
    </source>
</evidence>
<dbReference type="InterPro" id="IPR056516">
    <property type="entry name" value="INTS7_N"/>
</dbReference>
<reference evidence="4 5" key="2">
    <citation type="submission" date="2018-11" db="EMBL/GenBank/DDBJ databases">
        <authorList>
            <consortium name="Pathogen Informatics"/>
        </authorList>
    </citation>
    <scope>NUCLEOTIDE SEQUENCE [LARGE SCALE GENOMIC DNA]</scope>
</reference>
<dbReference type="AlphaFoldDB" id="A0A183UR38"/>
<dbReference type="Pfam" id="PF24436">
    <property type="entry name" value="INTS7_N"/>
    <property type="match status" value="1"/>
</dbReference>
<name>A0A183UR38_TOXCA</name>
<gene>
    <name evidence="4" type="ORF">TCNE_LOCUS10958</name>
</gene>
<reference evidence="6" key="1">
    <citation type="submission" date="2016-06" db="UniProtKB">
        <authorList>
            <consortium name="WormBaseParasite"/>
        </authorList>
    </citation>
    <scope>IDENTIFICATION</scope>
</reference>
<dbReference type="InterPro" id="IPR011989">
    <property type="entry name" value="ARM-like"/>
</dbReference>
<dbReference type="Gene3D" id="1.25.10.10">
    <property type="entry name" value="Leucine-rich Repeat Variant"/>
    <property type="match status" value="1"/>
</dbReference>
<proteinExistence type="inferred from homology"/>
<dbReference type="EMBL" id="UYWY01020678">
    <property type="protein sequence ID" value="VDM42279.1"/>
    <property type="molecule type" value="Genomic_DNA"/>
</dbReference>
<dbReference type="InterPro" id="IPR033060">
    <property type="entry name" value="INTS7"/>
</dbReference>
<dbReference type="PANTHER" id="PTHR13322:SF2">
    <property type="entry name" value="INTEGRATOR COMPLEX SUBUNIT 7"/>
    <property type="match status" value="1"/>
</dbReference>
<dbReference type="PANTHER" id="PTHR13322">
    <property type="entry name" value="C1ORF73 PROTEIN"/>
    <property type="match status" value="1"/>
</dbReference>
<dbReference type="Proteomes" id="UP000050794">
    <property type="component" value="Unassembled WGS sequence"/>
</dbReference>
<evidence type="ECO:0000313" key="5">
    <source>
        <dbReference type="Proteomes" id="UP000050794"/>
    </source>
</evidence>
<feature type="region of interest" description="Disordered" evidence="2">
    <location>
        <begin position="755"/>
        <end position="792"/>
    </location>
</feature>
<evidence type="ECO:0000256" key="2">
    <source>
        <dbReference type="SAM" id="MobiDB-lite"/>
    </source>
</evidence>
<dbReference type="WBParaSite" id="TCNE_0001095801-mRNA-1">
    <property type="protein sequence ID" value="TCNE_0001095801-mRNA-1"/>
    <property type="gene ID" value="TCNE_0001095801"/>
</dbReference>
<dbReference type="InterPro" id="IPR016024">
    <property type="entry name" value="ARM-type_fold"/>
</dbReference>
<keyword evidence="5" id="KW-1185">Reference proteome</keyword>
<evidence type="ECO:0000313" key="6">
    <source>
        <dbReference type="WBParaSite" id="TCNE_0001095801-mRNA-1"/>
    </source>
</evidence>
<accession>A0A183UR38</accession>
<evidence type="ECO:0000313" key="4">
    <source>
        <dbReference type="EMBL" id="VDM42279.1"/>
    </source>
</evidence>
<protein>
    <submittedName>
        <fullName evidence="6">Integrator complex subunit 7</fullName>
    </submittedName>
</protein>
<feature type="domain" description="Integrator complex subunit 7 N-terminal" evidence="3">
    <location>
        <begin position="15"/>
        <end position="493"/>
    </location>
</feature>
<dbReference type="SUPFAM" id="SSF48371">
    <property type="entry name" value="ARM repeat"/>
    <property type="match status" value="1"/>
</dbReference>